<gene>
    <name evidence="1" type="ORF">C1SCF055_LOCUS25748</name>
</gene>
<dbReference type="GO" id="GO:0016301">
    <property type="term" value="F:kinase activity"/>
    <property type="evidence" value="ECO:0007669"/>
    <property type="project" value="UniProtKB-KW"/>
</dbReference>
<dbReference type="Proteomes" id="UP001152797">
    <property type="component" value="Unassembled WGS sequence"/>
</dbReference>
<comment type="caution">
    <text evidence="1">The sequence shown here is derived from an EMBL/GenBank/DDBJ whole genome shotgun (WGS) entry which is preliminary data.</text>
</comment>
<reference evidence="2" key="2">
    <citation type="submission" date="2024-04" db="EMBL/GenBank/DDBJ databases">
        <authorList>
            <person name="Chen Y."/>
            <person name="Shah S."/>
            <person name="Dougan E. K."/>
            <person name="Thang M."/>
            <person name="Chan C."/>
        </authorList>
    </citation>
    <scope>NUCLEOTIDE SEQUENCE [LARGE SCALE GENOMIC DNA]</scope>
</reference>
<proteinExistence type="predicted"/>
<dbReference type="EMBL" id="CAMXCT010002649">
    <property type="protein sequence ID" value="CAI3999561.1"/>
    <property type="molecule type" value="Genomic_DNA"/>
</dbReference>
<organism evidence="1">
    <name type="scientific">Cladocopium goreaui</name>
    <dbReference type="NCBI Taxonomy" id="2562237"/>
    <lineage>
        <taxon>Eukaryota</taxon>
        <taxon>Sar</taxon>
        <taxon>Alveolata</taxon>
        <taxon>Dinophyceae</taxon>
        <taxon>Suessiales</taxon>
        <taxon>Symbiodiniaceae</taxon>
        <taxon>Cladocopium</taxon>
    </lineage>
</organism>
<name>A0A9P1G4S4_9DINO</name>
<dbReference type="EMBL" id="CAMXCT030002649">
    <property type="protein sequence ID" value="CAL4786873.1"/>
    <property type="molecule type" value="Genomic_DNA"/>
</dbReference>
<reference evidence="1" key="1">
    <citation type="submission" date="2022-10" db="EMBL/GenBank/DDBJ databases">
        <authorList>
            <person name="Chen Y."/>
            <person name="Dougan E. K."/>
            <person name="Chan C."/>
            <person name="Rhodes N."/>
            <person name="Thang M."/>
        </authorList>
    </citation>
    <scope>NUCLEOTIDE SEQUENCE</scope>
</reference>
<accession>A0A9P1G4S4</accession>
<evidence type="ECO:0000313" key="3">
    <source>
        <dbReference type="EMBL" id="CAL4786873.1"/>
    </source>
</evidence>
<evidence type="ECO:0000313" key="4">
    <source>
        <dbReference type="Proteomes" id="UP001152797"/>
    </source>
</evidence>
<protein>
    <submittedName>
        <fullName evidence="3">Protein-serine/threonine kinase</fullName>
    </submittedName>
</protein>
<evidence type="ECO:0000313" key="2">
    <source>
        <dbReference type="EMBL" id="CAL1152936.1"/>
    </source>
</evidence>
<keyword evidence="3" id="KW-0418">Kinase</keyword>
<keyword evidence="4" id="KW-1185">Reference proteome</keyword>
<sequence length="591" mass="65286">MLRGFPPRSANRWCRSSSALVRQRWLPVNDVPSTPCASPRKGWLEIQRQRGHLGDPVDAQGCSALVRTLRKALKPGYLTRGKTPTTFWWKAAYRAGQLANFLRPEETCEILTALADAKLPWKQDSKATQGLQLFAAHAAEEIGSFSALQMGQILEAFARLQYQHEELLHAVTRSVSLTVSSDSGRFSNDAAVKLLCAFQTLAVADPPMLRSLSRLFMRRIVREPLSPQQTAQVAIAFSGLQVRDVGLFNATTLGLCRPQAVEALSWAELAEVALAYASLRLYSQSLFGKIRHRLAGSSSLIPYEDFEQPPPERGDQLLRLPTVEDVWQSLEAQEPLAPPMPLPPKVVAQFLEAQLHLGQVALDEADPLLPHLAHSAGPSGRPSVQLSQLLLIFLARGHHALPYLWRRAVAGAMPWPEPENGNSNARNRPGEALGPMVEAFTTHLELLRPLVSDENCPNPPLLLSHLRVICGGVVRCWQLLSQRAVGLTSSQLHQVAVMVPKLFRSQGALEFPRQQLFLGPAHSDLQNAMEYAAVQALRRIHGEMMLRQDESDDANGVSSLAEIRRLLEGHGVEAAWVLEDVRTLKEDSIAN</sequence>
<keyword evidence="3" id="KW-0808">Transferase</keyword>
<dbReference type="OrthoDB" id="427610at2759"/>
<dbReference type="AlphaFoldDB" id="A0A9P1G4S4"/>
<dbReference type="EMBL" id="CAMXCT020002649">
    <property type="protein sequence ID" value="CAL1152936.1"/>
    <property type="molecule type" value="Genomic_DNA"/>
</dbReference>
<evidence type="ECO:0000313" key="1">
    <source>
        <dbReference type="EMBL" id="CAI3999561.1"/>
    </source>
</evidence>